<feature type="compositionally biased region" description="Polar residues" evidence="8">
    <location>
        <begin position="309"/>
        <end position="321"/>
    </location>
</feature>
<dbReference type="InterPro" id="IPR043449">
    <property type="entry name" value="PHF20-like"/>
</dbReference>
<feature type="compositionally biased region" description="Polar residues" evidence="8">
    <location>
        <begin position="427"/>
        <end position="437"/>
    </location>
</feature>
<dbReference type="Pfam" id="PF02820">
    <property type="entry name" value="MBT"/>
    <property type="match status" value="1"/>
</dbReference>
<dbReference type="CDD" id="cd20104">
    <property type="entry name" value="MBT_PHF20L1-like"/>
    <property type="match status" value="1"/>
</dbReference>
<dbReference type="InterPro" id="IPR002999">
    <property type="entry name" value="Tudor"/>
</dbReference>
<feature type="compositionally biased region" description="Basic and acidic residues" evidence="8">
    <location>
        <begin position="195"/>
        <end position="217"/>
    </location>
</feature>
<dbReference type="PROSITE" id="PS50157">
    <property type="entry name" value="ZINC_FINGER_C2H2_2"/>
    <property type="match status" value="1"/>
</dbReference>
<dbReference type="PANTHER" id="PTHR15856:SF51">
    <property type="entry name" value="MBD-R2"/>
    <property type="match status" value="1"/>
</dbReference>
<feature type="region of interest" description="Disordered" evidence="8">
    <location>
        <begin position="942"/>
        <end position="967"/>
    </location>
</feature>
<comment type="subcellular location">
    <subcellularLocation>
        <location evidence="1">Nucleus</location>
    </subcellularLocation>
</comment>
<feature type="compositionally biased region" description="Basic and acidic residues" evidence="8">
    <location>
        <begin position="1141"/>
        <end position="1164"/>
    </location>
</feature>
<dbReference type="GO" id="GO:0008270">
    <property type="term" value="F:zinc ion binding"/>
    <property type="evidence" value="ECO:0007669"/>
    <property type="project" value="UniProtKB-KW"/>
</dbReference>
<feature type="region of interest" description="Disordered" evidence="8">
    <location>
        <begin position="1"/>
        <end position="231"/>
    </location>
</feature>
<keyword evidence="3" id="KW-0677">Repeat</keyword>
<evidence type="ECO:0000313" key="10">
    <source>
        <dbReference type="EnsemblMetazoa" id="XP_038051725.1"/>
    </source>
</evidence>
<dbReference type="Proteomes" id="UP000887568">
    <property type="component" value="Unplaced"/>
</dbReference>
<feature type="region of interest" description="Disordered" evidence="8">
    <location>
        <begin position="894"/>
        <end position="921"/>
    </location>
</feature>
<dbReference type="SMART" id="SM00249">
    <property type="entry name" value="PHD"/>
    <property type="match status" value="1"/>
</dbReference>
<feature type="compositionally biased region" description="Pro residues" evidence="8">
    <location>
        <begin position="995"/>
        <end position="1006"/>
    </location>
</feature>
<dbReference type="OrthoDB" id="161570at2759"/>
<dbReference type="GO" id="GO:0006357">
    <property type="term" value="P:regulation of transcription by RNA polymerase II"/>
    <property type="evidence" value="ECO:0007669"/>
    <property type="project" value="TreeGrafter"/>
</dbReference>
<feature type="compositionally biased region" description="Polar residues" evidence="8">
    <location>
        <begin position="1536"/>
        <end position="1548"/>
    </location>
</feature>
<feature type="region of interest" description="Disordered" evidence="8">
    <location>
        <begin position="1198"/>
        <end position="1230"/>
    </location>
</feature>
<feature type="compositionally biased region" description="Acidic residues" evidence="8">
    <location>
        <begin position="35"/>
        <end position="46"/>
    </location>
</feature>
<reference evidence="10" key="1">
    <citation type="submission" date="2022-11" db="UniProtKB">
        <authorList>
            <consortium name="EnsemblMetazoa"/>
        </authorList>
    </citation>
    <scope>IDENTIFICATION</scope>
</reference>
<feature type="compositionally biased region" description="Low complexity" evidence="8">
    <location>
        <begin position="399"/>
        <end position="411"/>
    </location>
</feature>
<feature type="compositionally biased region" description="Basic and acidic residues" evidence="8">
    <location>
        <begin position="25"/>
        <end position="34"/>
    </location>
</feature>
<evidence type="ECO:0000256" key="5">
    <source>
        <dbReference type="ARBA" id="ARBA00022833"/>
    </source>
</evidence>
<feature type="compositionally biased region" description="Polar residues" evidence="8">
    <location>
        <begin position="1425"/>
        <end position="1438"/>
    </location>
</feature>
<dbReference type="PROSITE" id="PS00028">
    <property type="entry name" value="ZINC_FINGER_C2H2_1"/>
    <property type="match status" value="1"/>
</dbReference>
<organism evidence="10 11">
    <name type="scientific">Patiria miniata</name>
    <name type="common">Bat star</name>
    <name type="synonym">Asterina miniata</name>
    <dbReference type="NCBI Taxonomy" id="46514"/>
    <lineage>
        <taxon>Eukaryota</taxon>
        <taxon>Metazoa</taxon>
        <taxon>Echinodermata</taxon>
        <taxon>Eleutherozoa</taxon>
        <taxon>Asterozoa</taxon>
        <taxon>Asteroidea</taxon>
        <taxon>Valvatacea</taxon>
        <taxon>Valvatida</taxon>
        <taxon>Asterinidae</taxon>
        <taxon>Patiria</taxon>
    </lineage>
</organism>
<dbReference type="GO" id="GO:0044545">
    <property type="term" value="C:NSL complex"/>
    <property type="evidence" value="ECO:0007669"/>
    <property type="project" value="TreeGrafter"/>
</dbReference>
<evidence type="ECO:0000259" key="9">
    <source>
        <dbReference type="PROSITE" id="PS50157"/>
    </source>
</evidence>
<keyword evidence="5" id="KW-0862">Zinc</keyword>
<dbReference type="EnsemblMetazoa" id="XM_038195797.1">
    <property type="protein sequence ID" value="XP_038051725.1"/>
    <property type="gene ID" value="LOC119724650"/>
</dbReference>
<dbReference type="InterPro" id="IPR013087">
    <property type="entry name" value="Znf_C2H2_type"/>
</dbReference>
<feature type="compositionally biased region" description="Low complexity" evidence="8">
    <location>
        <begin position="1103"/>
        <end position="1115"/>
    </location>
</feature>
<feature type="compositionally biased region" description="Basic and acidic residues" evidence="8">
    <location>
        <begin position="1587"/>
        <end position="1605"/>
    </location>
</feature>
<feature type="region of interest" description="Disordered" evidence="8">
    <location>
        <begin position="1425"/>
        <end position="1698"/>
    </location>
</feature>
<feature type="region of interest" description="Disordered" evidence="8">
    <location>
        <begin position="1023"/>
        <end position="1164"/>
    </location>
</feature>
<evidence type="ECO:0000256" key="2">
    <source>
        <dbReference type="ARBA" id="ARBA00022723"/>
    </source>
</evidence>
<feature type="compositionally biased region" description="Basic and acidic residues" evidence="8">
    <location>
        <begin position="132"/>
        <end position="156"/>
    </location>
</feature>
<evidence type="ECO:0000256" key="3">
    <source>
        <dbReference type="ARBA" id="ARBA00022737"/>
    </source>
</evidence>
<proteinExistence type="predicted"/>
<dbReference type="Gene3D" id="2.30.30.140">
    <property type="match status" value="2"/>
</dbReference>
<keyword evidence="2" id="KW-0479">Metal-binding</keyword>
<keyword evidence="6" id="KW-0539">Nucleus</keyword>
<dbReference type="CDD" id="cd20386">
    <property type="entry name" value="Tudor_PHF20-like"/>
    <property type="match status" value="1"/>
</dbReference>
<dbReference type="RefSeq" id="XP_038051725.1">
    <property type="nucleotide sequence ID" value="XM_038195797.1"/>
</dbReference>
<feature type="compositionally biased region" description="Basic and acidic residues" evidence="8">
    <location>
        <begin position="438"/>
        <end position="454"/>
    </location>
</feature>
<feature type="compositionally biased region" description="Gly residues" evidence="8">
    <location>
        <begin position="1571"/>
        <end position="1582"/>
    </location>
</feature>
<feature type="compositionally biased region" description="Low complexity" evidence="8">
    <location>
        <begin position="1670"/>
        <end position="1690"/>
    </location>
</feature>
<dbReference type="SMART" id="SM00561">
    <property type="entry name" value="MBT"/>
    <property type="match status" value="1"/>
</dbReference>
<feature type="compositionally biased region" description="Basic and acidic residues" evidence="8">
    <location>
        <begin position="461"/>
        <end position="472"/>
    </location>
</feature>
<dbReference type="Pfam" id="PF20826">
    <property type="entry name" value="PHD_5"/>
    <property type="match status" value="1"/>
</dbReference>
<evidence type="ECO:0000256" key="4">
    <source>
        <dbReference type="ARBA" id="ARBA00022771"/>
    </source>
</evidence>
<dbReference type="InterPro" id="IPR011011">
    <property type="entry name" value="Znf_FYVE_PHD"/>
</dbReference>
<protein>
    <recommendedName>
        <fullName evidence="9">C2H2-type domain-containing protein</fullName>
    </recommendedName>
</protein>
<accession>A0A913ZKV9</accession>
<evidence type="ECO:0000256" key="1">
    <source>
        <dbReference type="ARBA" id="ARBA00004123"/>
    </source>
</evidence>
<dbReference type="InterPro" id="IPR013083">
    <property type="entry name" value="Znf_RING/FYVE/PHD"/>
</dbReference>
<evidence type="ECO:0000256" key="7">
    <source>
        <dbReference type="PROSITE-ProRule" id="PRU00042"/>
    </source>
</evidence>
<dbReference type="InterPro" id="IPR019786">
    <property type="entry name" value="Zinc_finger_PHD-type_CS"/>
</dbReference>
<keyword evidence="11" id="KW-1185">Reference proteome</keyword>
<feature type="compositionally biased region" description="Polar residues" evidence="8">
    <location>
        <begin position="1507"/>
        <end position="1521"/>
    </location>
</feature>
<evidence type="ECO:0000313" key="11">
    <source>
        <dbReference type="Proteomes" id="UP000887568"/>
    </source>
</evidence>
<dbReference type="PANTHER" id="PTHR15856">
    <property type="entry name" value="PHD FINGER PROTEIN 20-RELATED"/>
    <property type="match status" value="1"/>
</dbReference>
<feature type="compositionally biased region" description="Polar residues" evidence="8">
    <location>
        <begin position="1039"/>
        <end position="1049"/>
    </location>
</feature>
<evidence type="ECO:0000256" key="6">
    <source>
        <dbReference type="ARBA" id="ARBA00023242"/>
    </source>
</evidence>
<dbReference type="InterPro" id="IPR041297">
    <property type="entry name" value="Crb2_Tudor"/>
</dbReference>
<feature type="compositionally biased region" description="Basic and acidic residues" evidence="8">
    <location>
        <begin position="375"/>
        <end position="384"/>
    </location>
</feature>
<feature type="region of interest" description="Disordered" evidence="8">
    <location>
        <begin position="980"/>
        <end position="1011"/>
    </location>
</feature>
<dbReference type="GO" id="GO:0005634">
    <property type="term" value="C:nucleus"/>
    <property type="evidence" value="ECO:0007669"/>
    <property type="project" value="UniProtKB-SubCell"/>
</dbReference>
<feature type="compositionally biased region" description="Low complexity" evidence="8">
    <location>
        <begin position="722"/>
        <end position="736"/>
    </location>
</feature>
<evidence type="ECO:0000256" key="8">
    <source>
        <dbReference type="SAM" id="MobiDB-lite"/>
    </source>
</evidence>
<feature type="compositionally biased region" description="Basic residues" evidence="8">
    <location>
        <begin position="1120"/>
        <end position="1140"/>
    </location>
</feature>
<keyword evidence="4 7" id="KW-0863">Zinc-finger</keyword>
<feature type="region of interest" description="Disordered" evidence="8">
    <location>
        <begin position="291"/>
        <end position="520"/>
    </location>
</feature>
<sequence>MEEESGVLGASGMLRQSPKDEDDEKTATSEKTSEEIDVEGDSDDEVQDVRPPSQEPQELEEKLEEADRSCPTQEVAVDENFGSGSVEKRSESGSPTDRQIEKQVCSPVEELQADASDKKLASGKTEQSVASEAKKTEVEKDHIPESKTTEFSEKVPESSSGETLKNPGDQQDVAKPDSDVLTIQEAPTVAQASEKIAERKTTHVPESKTTEFPEKVPESSLGETLKSPDDQQVVVAKTESDVKTVQKEPTVVQAKETIAELETKQIAKTQKLKSFEDAFKASLGKLNIEVPRRKTLIKRPGITLKPVDSASQRPPSETQQQRPKDSERITGLTDKGLNVMVPEKNETGPSSSSSSEKIPGGRPNASLDLTSSQKPARDNQKIEEDTSDDEGDNSRDVDNFSSDSSSTIIDIEMATKESTEEEIPGNLNKSRSTLQDQSSKEVLTDEVEKAKSRESNPTSDTRSRREASDKRMSSSTVPSRDHTRTRTIHRTHRTGVPTSVADKKQEIGSPSNTYPEKTREFSRLKSAARLRERSKSDESQNVLGKKYRISKHGIVLQPGIKLEAMDYSKKWYLARIVSVDETDSTVLIHFAGWNSRFDEWLEFDSDRLRPMARVSARRETAKEVKALGGYKVGDEVLARWSDCRYYPAKILGIKTNGSYRVLFYDGIEKIVMGINVRDMPDSLKSQQFFSNLEHQFRALLNKKRRGSKDAEGKSKGGRLSKESPSSSRPASPVQQPQKRRHPSASQTPATQPAKRSRQDSGRPQKLQKGYVMTTEPIPPSPTLPQEPTDLLPSPTSSEASELMSALEHGLMGNKKRYREPLIFDKTSGLIRDPRRIVAPKELVIDLDHNKYKCEVPDCGKAFRKASLLEYHNKYYHINKPATSTSAMTAAKNAVTRSRKRLSTSAMAPGSSKMRRTESLDVSPAKITSRPMRASAPSIMTASYKRPLPSPKLESPAETARPPKTIPMSSQFLKKPEVKQPLPTLRSERPAVKLDPAPPPPMAPTLPAPKTQGSEVIAKVVERSRRVSGSSVSKEDKPSTSKWEVVTTTIVEKPEAPPKAATPTPEVKIKTEPGVAPPAQKPETKLEESGTTNKNTEVKGQIQAPTEVTEVAAVKAEVPKKARRNKPHKKHKRHKARGRDRRSREQSRSERRRAAERAKQRRLEQRQLKEQFEASAAAAQKPEDVTEWTAKYLPITTGKNVTQSPAQSSDDPAAKPEAVDSSTTEDGGPRDMISCICRNQEEEGFMIQCETCYGWQHGRCVGLTEHTVPKQYICSFCIYPENLRTHARHRYDQEWFRTGRLPTLTQPAQPEEESSDLTDSMLKTHQLMADMINVTEALDGLQRKLEILKSDNHPDLKLWSHHWGLKDESTPLDDSAHSQQLQTSLEESDIHLTSADTSALTESMRSDVVIDSIAAEEVVMEVAGTGTSDANVESGSSAVGNRPDGGVACEMGQPQEGDKPMDGPNSPGASIQTSIPETRNQDPQKFGSDSVDTEASPMEVDTDKPLETSLSMQATKSKTEQNIEVGGGVPIVPDNSAPMSSKPQESQAESAPAEKSTACIVPDPEPSTTQGAKGGVTNEGGKPGIPVHDGKLDSTAKNVINDKTDLAKNAPTIDESGIPIQTTEKKDSVTGEQGELGAPKHHGKADGVAKQQARTDGNSSDDEPLIKYSKKTATSSETESESTSTAAKTTTPPLPQPSPAAVPVLVDISSSGQTVPASICKLNLFNHIVCVEEELKRRMDYVEEQIEALELAFNQSAGSKDSPYVPPDSLKMKQTISTLMVDLERVNKLVSI</sequence>
<dbReference type="SMART" id="SM00333">
    <property type="entry name" value="TUDOR"/>
    <property type="match status" value="2"/>
</dbReference>
<feature type="compositionally biased region" description="Polar residues" evidence="8">
    <location>
        <begin position="1198"/>
        <end position="1209"/>
    </location>
</feature>
<feature type="compositionally biased region" description="Polar residues" evidence="8">
    <location>
        <begin position="1466"/>
        <end position="1482"/>
    </location>
</feature>
<dbReference type="Gene3D" id="3.30.40.10">
    <property type="entry name" value="Zinc/RING finger domain, C3HC4 (zinc finger)"/>
    <property type="match status" value="1"/>
</dbReference>
<feature type="region of interest" description="Disordered" evidence="8">
    <location>
        <begin position="700"/>
        <end position="796"/>
    </location>
</feature>
<dbReference type="GeneID" id="119724650"/>
<dbReference type="PROSITE" id="PS01359">
    <property type="entry name" value="ZF_PHD_1"/>
    <property type="match status" value="1"/>
</dbReference>
<feature type="domain" description="C2H2-type" evidence="9">
    <location>
        <begin position="851"/>
        <end position="881"/>
    </location>
</feature>
<dbReference type="InterPro" id="IPR004092">
    <property type="entry name" value="Mbt"/>
</dbReference>
<dbReference type="Pfam" id="PF18115">
    <property type="entry name" value="Tudor_3"/>
    <property type="match status" value="1"/>
</dbReference>
<dbReference type="SUPFAM" id="SSF63748">
    <property type="entry name" value="Tudor/PWWP/MBT"/>
    <property type="match status" value="2"/>
</dbReference>
<name>A0A913ZKV9_PATMI</name>
<dbReference type="SUPFAM" id="SSF57903">
    <property type="entry name" value="FYVE/PHD zinc finger"/>
    <property type="match status" value="1"/>
</dbReference>
<dbReference type="InterPro" id="IPR001965">
    <property type="entry name" value="Znf_PHD"/>
</dbReference>